<feature type="transmembrane region" description="Helical" evidence="1">
    <location>
        <begin position="71"/>
        <end position="103"/>
    </location>
</feature>
<protein>
    <recommendedName>
        <fullName evidence="4">DUF4064 domain-containing protein</fullName>
    </recommendedName>
</protein>
<keyword evidence="1" id="KW-1133">Transmembrane helix</keyword>
<sequence length="116" mass="12753">MSFFKSLLLAIFATIFLTYALGMGFLEFFDLNVMIDDHHLAPLQAISVSAIVVVLLMLVALAIVLSVFGGAIFIATIVIGSIAMAFIGVFWPVLLMALVIYLVTRDKKSQTKQFQH</sequence>
<proteinExistence type="predicted"/>
<dbReference type="Proteomes" id="UP001157133">
    <property type="component" value="Unassembled WGS sequence"/>
</dbReference>
<evidence type="ECO:0000313" key="2">
    <source>
        <dbReference type="EMBL" id="GLX81579.1"/>
    </source>
</evidence>
<gene>
    <name evidence="2" type="ORF">theurythT_10310</name>
</gene>
<reference evidence="2 3" key="1">
    <citation type="submission" date="2023-03" db="EMBL/GenBank/DDBJ databases">
        <title>Draft genome sequence of Thalassotalea eurytherma JCM 18482T.</title>
        <authorList>
            <person name="Sawabe T."/>
        </authorList>
    </citation>
    <scope>NUCLEOTIDE SEQUENCE [LARGE SCALE GENOMIC DNA]</scope>
    <source>
        <strain evidence="2 3">JCM 18482</strain>
    </source>
</reference>
<dbReference type="EMBL" id="BSSU01000005">
    <property type="protein sequence ID" value="GLX81579.1"/>
    <property type="molecule type" value="Genomic_DNA"/>
</dbReference>
<evidence type="ECO:0008006" key="4">
    <source>
        <dbReference type="Google" id="ProtNLM"/>
    </source>
</evidence>
<keyword evidence="3" id="KW-1185">Reference proteome</keyword>
<evidence type="ECO:0000313" key="3">
    <source>
        <dbReference type="Proteomes" id="UP001157133"/>
    </source>
</evidence>
<feature type="transmembrane region" description="Helical" evidence="1">
    <location>
        <begin position="6"/>
        <end position="29"/>
    </location>
</feature>
<evidence type="ECO:0000256" key="1">
    <source>
        <dbReference type="SAM" id="Phobius"/>
    </source>
</evidence>
<dbReference type="RefSeq" id="WP_284206918.1">
    <property type="nucleotide sequence ID" value="NZ_BSSU01000005.1"/>
</dbReference>
<accession>A0ABQ6H277</accession>
<feature type="transmembrane region" description="Helical" evidence="1">
    <location>
        <begin position="41"/>
        <end position="65"/>
    </location>
</feature>
<keyword evidence="1" id="KW-0472">Membrane</keyword>
<keyword evidence="1" id="KW-0812">Transmembrane</keyword>
<comment type="caution">
    <text evidence="2">The sequence shown here is derived from an EMBL/GenBank/DDBJ whole genome shotgun (WGS) entry which is preliminary data.</text>
</comment>
<organism evidence="2 3">
    <name type="scientific">Thalassotalea eurytherma</name>
    <dbReference type="NCBI Taxonomy" id="1144278"/>
    <lineage>
        <taxon>Bacteria</taxon>
        <taxon>Pseudomonadati</taxon>
        <taxon>Pseudomonadota</taxon>
        <taxon>Gammaproteobacteria</taxon>
        <taxon>Alteromonadales</taxon>
        <taxon>Colwelliaceae</taxon>
        <taxon>Thalassotalea</taxon>
    </lineage>
</organism>
<name>A0ABQ6H277_9GAMM</name>